<organism evidence="2 3">
    <name type="scientific">Candidatus Abzuiibacterium crystallinum</name>
    <dbReference type="NCBI Taxonomy" id="1974748"/>
    <lineage>
        <taxon>Bacteria</taxon>
        <taxon>Pseudomonadati</taxon>
        <taxon>Candidatus Omnitrophota</taxon>
        <taxon>Candidatus Abzuiibacterium</taxon>
    </lineage>
</organism>
<dbReference type="SUPFAM" id="SSF51735">
    <property type="entry name" value="NAD(P)-binding Rossmann-fold domains"/>
    <property type="match status" value="1"/>
</dbReference>
<name>A0A2H0LR37_9BACT</name>
<sequence>MKRPFKRALITGIAGSGGSYLAEHIIQHCQGTEVHGILRWHSTTAQNNLANIASQIKTYECDLNDFASVFNVMRRVKPDVIFHLAAYANVRASFDNPNAVLSNNILATSNLFEAIRAAEIDPIIQLCSTSEVYGQVDPKDVPIKEEAPMKPSSPYAVSKVAQDLLGFCYFRSYGMKIIRTRMFAYFNPRRRDLFATSFARQVALIETGKQKELVHGNLDSIRTMIDVRDAMEAYWVATQYCEPGEAYNIGGTTSISVGEFLDLLKKESRSPIPSRVDPALLRPADVTLQIPDTTKFSKMTGWKPKYEFKESVHHLLEYWRERISAGEA</sequence>
<dbReference type="Proteomes" id="UP000230859">
    <property type="component" value="Unassembled WGS sequence"/>
</dbReference>
<feature type="domain" description="NAD(P)-binding" evidence="1">
    <location>
        <begin position="9"/>
        <end position="313"/>
    </location>
</feature>
<dbReference type="Gene3D" id="3.40.50.720">
    <property type="entry name" value="NAD(P)-binding Rossmann-like Domain"/>
    <property type="match status" value="1"/>
</dbReference>
<evidence type="ECO:0000313" key="3">
    <source>
        <dbReference type="Proteomes" id="UP000230859"/>
    </source>
</evidence>
<evidence type="ECO:0000313" key="2">
    <source>
        <dbReference type="EMBL" id="PIQ86827.1"/>
    </source>
</evidence>
<evidence type="ECO:0000259" key="1">
    <source>
        <dbReference type="Pfam" id="PF16363"/>
    </source>
</evidence>
<dbReference type="PANTHER" id="PTHR43000">
    <property type="entry name" value="DTDP-D-GLUCOSE 4,6-DEHYDRATASE-RELATED"/>
    <property type="match status" value="1"/>
</dbReference>
<dbReference type="Gene3D" id="3.90.25.10">
    <property type="entry name" value="UDP-galactose 4-epimerase, domain 1"/>
    <property type="match status" value="1"/>
</dbReference>
<dbReference type="Pfam" id="PF16363">
    <property type="entry name" value="GDP_Man_Dehyd"/>
    <property type="match status" value="1"/>
</dbReference>
<dbReference type="CDD" id="cd05260">
    <property type="entry name" value="GDP_MD_SDR_e"/>
    <property type="match status" value="1"/>
</dbReference>
<dbReference type="InterPro" id="IPR036291">
    <property type="entry name" value="NAD(P)-bd_dom_sf"/>
</dbReference>
<proteinExistence type="predicted"/>
<reference evidence="2 3" key="1">
    <citation type="submission" date="2017-09" db="EMBL/GenBank/DDBJ databases">
        <title>Depth-based differentiation of microbial function through sediment-hosted aquifers and enrichment of novel symbionts in the deep terrestrial subsurface.</title>
        <authorList>
            <person name="Probst A.J."/>
            <person name="Ladd B."/>
            <person name="Jarett J.K."/>
            <person name="Geller-Mcgrath D.E."/>
            <person name="Sieber C.M."/>
            <person name="Emerson J.B."/>
            <person name="Anantharaman K."/>
            <person name="Thomas B.C."/>
            <person name="Malmstrom R."/>
            <person name="Stieglmeier M."/>
            <person name="Klingl A."/>
            <person name="Woyke T."/>
            <person name="Ryan C.M."/>
            <person name="Banfield J.F."/>
        </authorList>
    </citation>
    <scope>NUCLEOTIDE SEQUENCE [LARGE SCALE GENOMIC DNA]</scope>
    <source>
        <strain evidence="2">CG11_big_fil_rev_8_21_14_0_20_45_26</strain>
    </source>
</reference>
<dbReference type="EMBL" id="PCVY01000028">
    <property type="protein sequence ID" value="PIQ86827.1"/>
    <property type="molecule type" value="Genomic_DNA"/>
</dbReference>
<accession>A0A2H0LR37</accession>
<dbReference type="AlphaFoldDB" id="A0A2H0LR37"/>
<gene>
    <name evidence="2" type="ORF">COV74_03070</name>
</gene>
<protein>
    <submittedName>
        <fullName evidence="2">GDP-mannose 4,6-dehydratase</fullName>
    </submittedName>
</protein>
<dbReference type="InterPro" id="IPR016040">
    <property type="entry name" value="NAD(P)-bd_dom"/>
</dbReference>
<comment type="caution">
    <text evidence="2">The sequence shown here is derived from an EMBL/GenBank/DDBJ whole genome shotgun (WGS) entry which is preliminary data.</text>
</comment>